<feature type="non-terminal residue" evidence="1">
    <location>
        <position position="513"/>
    </location>
</feature>
<dbReference type="Pfam" id="PF13646">
    <property type="entry name" value="HEAT_2"/>
    <property type="match status" value="1"/>
</dbReference>
<evidence type="ECO:0000313" key="2">
    <source>
        <dbReference type="Proteomes" id="UP000722121"/>
    </source>
</evidence>
<evidence type="ECO:0000313" key="1">
    <source>
        <dbReference type="EMBL" id="MBN4067348.1"/>
    </source>
</evidence>
<keyword evidence="2" id="KW-1185">Reference proteome</keyword>
<name>A0ABS3ASK3_9BACT</name>
<dbReference type="InterPro" id="IPR011989">
    <property type="entry name" value="ARM-like"/>
</dbReference>
<reference evidence="1 2" key="1">
    <citation type="submission" date="2021-02" db="EMBL/GenBank/DDBJ databases">
        <title>Activity-based single-cell genomes from oceanic crustal fluid captures similar information to metagenomic and metatranscriptomic surveys with orders of magnitude less sampling.</title>
        <authorList>
            <person name="D'Angelo T.S."/>
            <person name="Orcutt B.N."/>
        </authorList>
    </citation>
    <scope>NUCLEOTIDE SEQUENCE [LARGE SCALE GENOMIC DNA]</scope>
    <source>
        <strain evidence="1">AH-315-G07</strain>
    </source>
</reference>
<organism evidence="1 2">
    <name type="scientific">Simkania negevensis</name>
    <dbReference type="NCBI Taxonomy" id="83561"/>
    <lineage>
        <taxon>Bacteria</taxon>
        <taxon>Pseudomonadati</taxon>
        <taxon>Chlamydiota</taxon>
        <taxon>Chlamydiia</taxon>
        <taxon>Parachlamydiales</taxon>
        <taxon>Simkaniaceae</taxon>
        <taxon>Simkania</taxon>
    </lineage>
</organism>
<accession>A0ABS3ASK3</accession>
<gene>
    <name evidence="1" type="ORF">JYU14_04620</name>
</gene>
<proteinExistence type="predicted"/>
<dbReference type="EMBL" id="JAFITR010000117">
    <property type="protein sequence ID" value="MBN4067348.1"/>
    <property type="molecule type" value="Genomic_DNA"/>
</dbReference>
<dbReference type="InterPro" id="IPR004155">
    <property type="entry name" value="PBS_lyase_HEAT"/>
</dbReference>
<sequence>MKLLLSLTLLLVGLRVFGADIALSRVSYLAQQGEVEAAIALYRSWHEESASHDYTVLQRLGRSLIERGGASDTLEERMLAVYGAGIALLPSLQPIVEDALLYPDPQVQLIALHFLASFQTDSSSRALFHAMRSPFLLTRLEAAYLLAQGKIAGGTEQIEALMVKVDPEWQIYFPELFALAGDRRAVNALKRLMSHSNRDVRLMAILSAASFHRDDFTKQIKDAASQLDRQQREAAASALGLLGDLSALPLLQDLFSLDDPYVRIAAALSLHRFGNRGASALLEKEALAGNLFAIAALEQVADSEDLLVELLDDSQIHVRLNAALSLLQHKDSRCVEVLKRILIADARDLAFTPTLSPGKSLRAWKAVPSAHSRYPKNSPIFAASLALREKILMNAIYLKEEAFLALASEIFDSRQSELIPQLVHALETLHTPQAVALLQEKARSHPLSFVRNWCNLALYKLEAKGCDEKELLQWVVWQSKEKMIEFRPSASWTSLGQPKPYDVMPQEESRLLI</sequence>
<dbReference type="PANTHER" id="PTHR12697:SF5">
    <property type="entry name" value="DEOXYHYPUSINE HYDROXYLASE"/>
    <property type="match status" value="1"/>
</dbReference>
<protein>
    <submittedName>
        <fullName evidence="1">HEAT repeat domain-containing protein</fullName>
    </submittedName>
</protein>
<dbReference type="Proteomes" id="UP000722121">
    <property type="component" value="Unassembled WGS sequence"/>
</dbReference>
<comment type="caution">
    <text evidence="1">The sequence shown here is derived from an EMBL/GenBank/DDBJ whole genome shotgun (WGS) entry which is preliminary data.</text>
</comment>
<dbReference type="Gene3D" id="1.25.10.10">
    <property type="entry name" value="Leucine-rich Repeat Variant"/>
    <property type="match status" value="2"/>
</dbReference>
<dbReference type="InterPro" id="IPR016024">
    <property type="entry name" value="ARM-type_fold"/>
</dbReference>
<dbReference type="PANTHER" id="PTHR12697">
    <property type="entry name" value="PBS LYASE HEAT-LIKE PROTEIN"/>
    <property type="match status" value="1"/>
</dbReference>
<dbReference type="SMART" id="SM00567">
    <property type="entry name" value="EZ_HEAT"/>
    <property type="match status" value="3"/>
</dbReference>
<dbReference type="SUPFAM" id="SSF48371">
    <property type="entry name" value="ARM repeat"/>
    <property type="match status" value="1"/>
</dbReference>